<dbReference type="SUPFAM" id="SSF63817">
    <property type="entry name" value="Sortase"/>
    <property type="match status" value="1"/>
</dbReference>
<name>A0A133YDP7_9FIRM</name>
<protein>
    <submittedName>
        <fullName evidence="1">Sortase B</fullName>
    </submittedName>
</protein>
<reference evidence="2" key="1">
    <citation type="submission" date="2016-01" db="EMBL/GenBank/DDBJ databases">
        <authorList>
            <person name="Mitreva M."/>
            <person name="Pepin K.H."/>
            <person name="Mihindukulasuriya K.A."/>
            <person name="Fulton R."/>
            <person name="Fronick C."/>
            <person name="O'Laughlin M."/>
            <person name="Miner T."/>
            <person name="Herter B."/>
            <person name="Rosa B.A."/>
            <person name="Cordes M."/>
            <person name="Tomlinson C."/>
            <person name="Wollam A."/>
            <person name="Palsikar V.B."/>
            <person name="Mardis E.R."/>
            <person name="Wilson R.K."/>
        </authorList>
    </citation>
    <scope>NUCLEOTIDE SEQUENCE [LARGE SCALE GENOMIC DNA]</scope>
    <source>
        <strain evidence="2">KA00274</strain>
    </source>
</reference>
<comment type="caution">
    <text evidence="1">The sequence shown here is derived from an EMBL/GenBank/DDBJ whole genome shotgun (WGS) entry which is preliminary data.</text>
</comment>
<dbReference type="InterPro" id="IPR023365">
    <property type="entry name" value="Sortase_dom-sf"/>
</dbReference>
<dbReference type="AlphaFoldDB" id="A0A133YDP7"/>
<accession>A0A133YDP7</accession>
<keyword evidence="2" id="KW-1185">Reference proteome</keyword>
<dbReference type="InterPro" id="IPR009835">
    <property type="entry name" value="SrtB"/>
</dbReference>
<organism evidence="1 2">
    <name type="scientific">Amygdalobacter nucleatus</name>
    <dbReference type="NCBI Taxonomy" id="3029274"/>
    <lineage>
        <taxon>Bacteria</taxon>
        <taxon>Bacillati</taxon>
        <taxon>Bacillota</taxon>
        <taxon>Clostridia</taxon>
        <taxon>Eubacteriales</taxon>
        <taxon>Oscillospiraceae</taxon>
        <taxon>Amygdalobacter</taxon>
    </lineage>
</organism>
<proteinExistence type="predicted"/>
<dbReference type="EMBL" id="LSCV01000017">
    <property type="protein sequence ID" value="KXB41334.1"/>
    <property type="molecule type" value="Genomic_DNA"/>
</dbReference>
<dbReference type="STRING" id="1497955.HMPREF1872_00713"/>
<dbReference type="RefSeq" id="WP_066713948.1">
    <property type="nucleotide sequence ID" value="NZ_JARFNM010000001.1"/>
</dbReference>
<evidence type="ECO:0000313" key="2">
    <source>
        <dbReference type="Proteomes" id="UP000070080"/>
    </source>
</evidence>
<dbReference type="Proteomes" id="UP000070080">
    <property type="component" value="Unassembled WGS sequence"/>
</dbReference>
<sequence length="140" mass="15745">MTHAADGTANLLGAIFLDYRNESLEDPFVLVYGHDTDNGTMFGPLRTNKAEQLGAEFTFFGAANTKFKTKAVLVAIIPGETLIKPKDYADFNKREQFYAWLQPQAIKTANYALQPEDKLVCLITCTYERQNARLLIVTVY</sequence>
<evidence type="ECO:0000313" key="1">
    <source>
        <dbReference type="EMBL" id="KXB41334.1"/>
    </source>
</evidence>
<dbReference type="Gene3D" id="2.40.260.10">
    <property type="entry name" value="Sortase"/>
    <property type="match status" value="1"/>
</dbReference>
<dbReference type="CDD" id="cd05826">
    <property type="entry name" value="Sortase_B"/>
    <property type="match status" value="1"/>
</dbReference>
<gene>
    <name evidence="1" type="ORF">HMPREF1872_00713</name>
</gene>